<gene>
    <name evidence="4" type="ORF">A2625_05285</name>
</gene>
<feature type="domain" description="AB hydrolase-1" evidence="3">
    <location>
        <begin position="124"/>
        <end position="430"/>
    </location>
</feature>
<protein>
    <recommendedName>
        <fullName evidence="3">AB hydrolase-1 domain-containing protein</fullName>
    </recommendedName>
</protein>
<name>A0A1F4Q1L7_UNCSA</name>
<dbReference type="EMBL" id="METM01000020">
    <property type="protein sequence ID" value="OGB89845.1"/>
    <property type="molecule type" value="Genomic_DNA"/>
</dbReference>
<evidence type="ECO:0000256" key="1">
    <source>
        <dbReference type="ARBA" id="ARBA00022963"/>
    </source>
</evidence>
<accession>A0A1F4Q1L7</accession>
<keyword evidence="1" id="KW-0442">Lipid degradation</keyword>
<evidence type="ECO:0000259" key="3">
    <source>
        <dbReference type="Pfam" id="PF00561"/>
    </source>
</evidence>
<evidence type="ECO:0000256" key="2">
    <source>
        <dbReference type="ARBA" id="ARBA00023098"/>
    </source>
</evidence>
<dbReference type="Proteomes" id="UP000178724">
    <property type="component" value="Unassembled WGS sequence"/>
</dbReference>
<dbReference type="SUPFAM" id="SSF53474">
    <property type="entry name" value="alpha/beta-Hydrolases"/>
    <property type="match status" value="1"/>
</dbReference>
<comment type="caution">
    <text evidence="4">The sequence shown here is derived from an EMBL/GenBank/DDBJ whole genome shotgun (WGS) entry which is preliminary data.</text>
</comment>
<dbReference type="Gene3D" id="3.40.50.1820">
    <property type="entry name" value="alpha/beta hydrolase"/>
    <property type="match status" value="1"/>
</dbReference>
<dbReference type="InterPro" id="IPR000073">
    <property type="entry name" value="AB_hydrolase_1"/>
</dbReference>
<evidence type="ECO:0000313" key="5">
    <source>
        <dbReference type="Proteomes" id="UP000178724"/>
    </source>
</evidence>
<dbReference type="GO" id="GO:0016042">
    <property type="term" value="P:lipid catabolic process"/>
    <property type="evidence" value="ECO:0007669"/>
    <property type="project" value="UniProtKB-KW"/>
</dbReference>
<dbReference type="InterPro" id="IPR029058">
    <property type="entry name" value="AB_hydrolase_fold"/>
</dbReference>
<dbReference type="Pfam" id="PF00561">
    <property type="entry name" value="Abhydrolase_1"/>
    <property type="match status" value="1"/>
</dbReference>
<dbReference type="AlphaFoldDB" id="A0A1F4Q1L7"/>
<sequence>MKAQTIGTIKTPALPLRFDGDEILARVEKYQRGGPLHGLAGRVGAWSPVLQDLVAPTGLAHKDLKIELKNGVVTKTDPHTRLVKEDHIFNLPGLRLPGGEEIDSFTMFVARVYHRFKLDSKRLPVVLCHGAFTNGNSWQVGTEGRNVRHLHKYDSFANFLASKGFDVYMLNLPYAKRIYSRYVQSVYGVPYRPDPDIGFDELQEYVPSVIDFALATHNETMRAENDKEKGKINWIGHSLGGMLMYAYLSRQDERINAVAALGSPISLNAQILRWASNFNRLIERLGKEERRTQEAAAQKEALGAGLSPAKRLALAIVPLTDGLYFTPSLAISTVARFAPLIDYIYNPENADPYMIKPFILSAAEPIYARLFDFFLHMARRNEFVSATPGLDCDYIELMGQIETPLFLGAGEKDWLATVGSIKNARRFIANRLPANERDHRFPMQVFKNTGHADLISGHNALTEVARSVIAFFDRHA</sequence>
<reference evidence="4 5" key="1">
    <citation type="journal article" date="2016" name="Nat. Commun.">
        <title>Thousands of microbial genomes shed light on interconnected biogeochemical processes in an aquifer system.</title>
        <authorList>
            <person name="Anantharaman K."/>
            <person name="Brown C.T."/>
            <person name="Hug L.A."/>
            <person name="Sharon I."/>
            <person name="Castelle C.J."/>
            <person name="Probst A.J."/>
            <person name="Thomas B.C."/>
            <person name="Singh A."/>
            <person name="Wilkins M.J."/>
            <person name="Karaoz U."/>
            <person name="Brodie E.L."/>
            <person name="Williams K.H."/>
            <person name="Hubbard S.S."/>
            <person name="Banfield J.F."/>
        </authorList>
    </citation>
    <scope>NUCLEOTIDE SEQUENCE [LARGE SCALE GENOMIC DNA]</scope>
</reference>
<evidence type="ECO:0000313" key="4">
    <source>
        <dbReference type="EMBL" id="OGB89845.1"/>
    </source>
</evidence>
<organism evidence="4 5">
    <name type="scientific">candidate division WOR-1 bacterium RIFCSPHIGHO2_01_FULL_53_15</name>
    <dbReference type="NCBI Taxonomy" id="1802564"/>
    <lineage>
        <taxon>Bacteria</taxon>
        <taxon>Bacillati</taxon>
        <taxon>Saganbacteria</taxon>
    </lineage>
</organism>
<keyword evidence="2" id="KW-0443">Lipid metabolism</keyword>
<proteinExistence type="predicted"/>
<dbReference type="PANTHER" id="PTHR11005">
    <property type="entry name" value="LYSOSOMAL ACID LIPASE-RELATED"/>
    <property type="match status" value="1"/>
</dbReference>